<evidence type="ECO:0000256" key="3">
    <source>
        <dbReference type="ARBA" id="ARBA00022833"/>
    </source>
</evidence>
<keyword evidence="7" id="KW-1185">Reference proteome</keyword>
<dbReference type="Gene3D" id="3.10.620.30">
    <property type="match status" value="1"/>
</dbReference>
<dbReference type="Pfam" id="PF01841">
    <property type="entry name" value="Transglut_core"/>
    <property type="match status" value="1"/>
</dbReference>
<dbReference type="FunFam" id="2.20.25.10:FF:000011">
    <property type="entry name" value="peptide-N(4)-(N-acetyl-beta- glucosaminyl)asparagine amidase"/>
    <property type="match status" value="1"/>
</dbReference>
<evidence type="ECO:0000256" key="1">
    <source>
        <dbReference type="ARBA" id="ARBA00009390"/>
    </source>
</evidence>
<dbReference type="OMA" id="GIRSSKW"/>
<keyword evidence="3" id="KW-0862">Zinc</keyword>
<reference evidence="6 7" key="1">
    <citation type="journal article" date="2018" name="Science">
        <title>The opium poppy genome and morphinan production.</title>
        <authorList>
            <person name="Guo L."/>
            <person name="Winzer T."/>
            <person name="Yang X."/>
            <person name="Li Y."/>
            <person name="Ning Z."/>
            <person name="He Z."/>
            <person name="Teodor R."/>
            <person name="Lu Y."/>
            <person name="Bowser T.A."/>
            <person name="Graham I.A."/>
            <person name="Ye K."/>
        </authorList>
    </citation>
    <scope>NUCLEOTIDE SEQUENCE [LARGE SCALE GENOMIC DNA]</scope>
    <source>
        <strain evidence="7">cv. HN1</strain>
        <tissue evidence="6">Leaves</tissue>
    </source>
</reference>
<dbReference type="GO" id="GO:0010193">
    <property type="term" value="P:response to ozone"/>
    <property type="evidence" value="ECO:0007669"/>
    <property type="project" value="EnsemblPlants"/>
</dbReference>
<dbReference type="SUPFAM" id="SSF54001">
    <property type="entry name" value="Cysteine proteinases"/>
    <property type="match status" value="1"/>
</dbReference>
<dbReference type="Gene3D" id="2.20.25.10">
    <property type="match status" value="1"/>
</dbReference>
<dbReference type="SMART" id="SM00460">
    <property type="entry name" value="TGc"/>
    <property type="match status" value="1"/>
</dbReference>
<dbReference type="EMBL" id="CM010715">
    <property type="protein sequence ID" value="RZC46816.1"/>
    <property type="molecule type" value="Genomic_DNA"/>
</dbReference>
<accession>A0A4Y7IFI8</accession>
<sequence>MVARKFLLHHNQSLFDLHYDTEDGLEVLKFQIFSLTSVPPDDQKIIGGEDRVITQDSDLNSVCEKLQLVTVNSDEENVKQDGSSSSISNSDEELARMLQAEEEALFFQQFRANDNSRQQFEDRVRPYVTQALMYEDPTRQQAARKMVPVDELEEKALVSLAKEGNFKPSKAEQDHAFLLQLLFWFKQSFRWVNAPPCDGCGSGTINCGMTNGLPSEIQYGGSRVELYRCSSCSRVTRFPRYNDPLKLVETRRGRCGEWANCFTLYCRAFGYDTRLDVDPFDLFNCQVSNRTPEILDFTDHVWTECFSHSLGRWMHLDPCEGVYDKPLLYEKGWNKNLSYVIAFDQNGVHDVTKRYTRKWHEVLTRRIITTEEIVSDVLHDITKERRRGLTSQALSVLEDVDRSEAEKLERDLHSPDGSSMSLPGRQSGAKEWRISRSEISSDDNDSLSYSSCPVRTCVDDHVSKTYNSFSVLISHIVDSGRSKSETLETLEKIKGILADLSNSSFKMRKTSIKSESSVLEVFGPPVMPAIENLLASLSLKIELSTDGELSICLAGDPVKTCLALPVALDALDDIIDNLGYIQSLDKGSLSLPLLKVNRISSGSVLASGEELPFGIVTSAFDGTRKTKWEEPNGAKGSWVLYKVADSQMHDIEAYEFMSANDAPERDPMDWLFEGSNDGGSSWHVLDKQNSQFFEKRFYRRAFKISLVGHPSNLFRFRFLAVRDAQVTSRLQVGSIDLYAKSSKV</sequence>
<dbReference type="GO" id="GO:0010188">
    <property type="term" value="P:response to microbial phytotoxin"/>
    <property type="evidence" value="ECO:0007669"/>
    <property type="project" value="EnsemblPlants"/>
</dbReference>
<organism evidence="6 7">
    <name type="scientific">Papaver somniferum</name>
    <name type="common">Opium poppy</name>
    <dbReference type="NCBI Taxonomy" id="3469"/>
    <lineage>
        <taxon>Eukaryota</taxon>
        <taxon>Viridiplantae</taxon>
        <taxon>Streptophyta</taxon>
        <taxon>Embryophyta</taxon>
        <taxon>Tracheophyta</taxon>
        <taxon>Spermatophyta</taxon>
        <taxon>Magnoliopsida</taxon>
        <taxon>Ranunculales</taxon>
        <taxon>Papaveraceae</taxon>
        <taxon>Papaveroideae</taxon>
        <taxon>Papaver</taxon>
    </lineage>
</organism>
<dbReference type="Gene3D" id="3.10.20.90">
    <property type="entry name" value="Phosphatidylinositol 3-kinase Catalytic Subunit, Chain A, domain 1"/>
    <property type="match status" value="1"/>
</dbReference>
<evidence type="ECO:0000259" key="5">
    <source>
        <dbReference type="SMART" id="SM00460"/>
    </source>
</evidence>
<dbReference type="InterPro" id="IPR038765">
    <property type="entry name" value="Papain-like_cys_pep_sf"/>
</dbReference>
<proteinExistence type="inferred from homology"/>
<gene>
    <name evidence="6" type="ORF">C5167_039768</name>
</gene>
<dbReference type="GO" id="GO:0046872">
    <property type="term" value="F:metal ion binding"/>
    <property type="evidence" value="ECO:0007669"/>
    <property type="project" value="UniProtKB-KW"/>
</dbReference>
<dbReference type="STRING" id="3469.A0A4Y7IFI8"/>
<dbReference type="Proteomes" id="UP000316621">
    <property type="component" value="Chromosome 1"/>
</dbReference>
<evidence type="ECO:0000313" key="6">
    <source>
        <dbReference type="EMBL" id="RZC46816.1"/>
    </source>
</evidence>
<dbReference type="PANTHER" id="PTHR48440">
    <property type="match status" value="1"/>
</dbReference>
<dbReference type="InterPro" id="IPR002931">
    <property type="entry name" value="Transglutaminase-like"/>
</dbReference>
<dbReference type="GO" id="GO:0005829">
    <property type="term" value="C:cytosol"/>
    <property type="evidence" value="ECO:0007669"/>
    <property type="project" value="EnsemblPlants"/>
</dbReference>
<dbReference type="PANTHER" id="PTHR48440:SF1">
    <property type="entry name" value="PAW DOMAIN-CONTAINING PROTEIN"/>
    <property type="match status" value="1"/>
</dbReference>
<protein>
    <recommendedName>
        <fullName evidence="5">Transglutaminase-like domain-containing protein</fullName>
    </recommendedName>
</protein>
<dbReference type="Gramene" id="RZC46816">
    <property type="protein sequence ID" value="RZC46816"/>
    <property type="gene ID" value="C5167_039768"/>
</dbReference>
<evidence type="ECO:0000313" key="7">
    <source>
        <dbReference type="Proteomes" id="UP000316621"/>
    </source>
</evidence>
<evidence type="ECO:0000256" key="4">
    <source>
        <dbReference type="SAM" id="MobiDB-lite"/>
    </source>
</evidence>
<dbReference type="GO" id="GO:0009751">
    <property type="term" value="P:response to salicylic acid"/>
    <property type="evidence" value="ECO:0007669"/>
    <property type="project" value="EnsemblPlants"/>
</dbReference>
<evidence type="ECO:0000256" key="2">
    <source>
        <dbReference type="ARBA" id="ARBA00022723"/>
    </source>
</evidence>
<keyword evidence="2" id="KW-0479">Metal-binding</keyword>
<name>A0A4Y7IFI8_PAPSO</name>
<comment type="similarity">
    <text evidence="1">Belongs to the transglutaminase-like superfamily. PNGase family.</text>
</comment>
<dbReference type="AlphaFoldDB" id="A0A4Y7IFI8"/>
<dbReference type="Gene3D" id="2.60.120.260">
    <property type="entry name" value="Galactose-binding domain-like"/>
    <property type="match status" value="1"/>
</dbReference>
<dbReference type="GO" id="GO:0000224">
    <property type="term" value="F:peptide-N4-(N-acetyl-beta-glucosaminyl)asparagine amidase activity"/>
    <property type="evidence" value="ECO:0007669"/>
    <property type="project" value="EnsemblPlants"/>
</dbReference>
<feature type="region of interest" description="Disordered" evidence="4">
    <location>
        <begin position="406"/>
        <end position="431"/>
    </location>
</feature>
<feature type="domain" description="Transglutaminase-like" evidence="5">
    <location>
        <begin position="247"/>
        <end position="320"/>
    </location>
</feature>
<dbReference type="SUPFAM" id="SSF54236">
    <property type="entry name" value="Ubiquitin-like"/>
    <property type="match status" value="1"/>
</dbReference>
<dbReference type="FunFam" id="2.60.120.260:FF:000110">
    <property type="entry name" value="Peptide-N(4)-(N-acetyl-beta-glucosaminyl)asparagine amidase"/>
    <property type="match status" value="1"/>
</dbReference>
<dbReference type="InterPro" id="IPR029071">
    <property type="entry name" value="Ubiquitin-like_domsf"/>
</dbReference>